<evidence type="ECO:0000259" key="2">
    <source>
        <dbReference type="PROSITE" id="PS50853"/>
    </source>
</evidence>
<dbReference type="InterPro" id="IPR013783">
    <property type="entry name" value="Ig-like_fold"/>
</dbReference>
<dbReference type="SMART" id="SM00060">
    <property type="entry name" value="FN3"/>
    <property type="match status" value="7"/>
</dbReference>
<name>A0A3P6UCE8_DIBLA</name>
<keyword evidence="1" id="KW-1133">Transmembrane helix</keyword>
<sequence length="1175" mass="126133">MQVDAVKTQELQVSWTIPYPALGTLRSSRAIAILNEKEVTQCSGSGWTPACVLSGLAHATEYTVFVEVCVTPKDAMSSTDSAAAWCSTTTGVLKKTLAENDNLATNVAAYALRPKSLEMRWHNPGGIVSSKALAFQGGNIVATCNGSGTPFSADSCTLNNLKDFTTYDVRVSVCVYHWWYKTQCKTSPVKHKKTLPSAPEVAKDVRVLAVNTKALQVSWTIPDLALVPEKVKDVRVRALRTQELQVSWTIPHLAEVPQTAGQVNVLAVQTQELYVSWNIPNLAGGKLASSRAIATLNKREVSQCTGTGWSPYCSLSKLAHATNYTVVVEVCFNPPDAVSSRASNTAWCSRSPGVQKQTLPQQLSVTWRNPVPTSGALASSRAIAMVGDLAQTECKPGVSAEGPAECTLSGLAHATDYTVIIEVCITPPDARSYRYSRTAWCSKTDGFRKRTLPEFPDSAKDVVVLAIQQKEFVVKWTVPDLSVGTLASSKAIASLDGEGATVTGWKVAQCSPEGSPQGQATCTLSGLSPSSKYAVSVELCFIPADVGYPLPSHSDWCSISGPVSKQTLPQFPEKATSVIVQAVQGHALTVSWINPNSAYGTVVSAKATARLRKQTAEAANCTISDAKPGPATCVLSGLEDFTQYEVFVQVCISPEDAVHWKGLRSDWCSVSAPVQKQTLPGVPDSAVGVKVHSPSRNVLAVDWTNPSASHGVLASSTAFAMLNNSTKSSCSGKLDAALRTSCNITGLEDFTNYSVAVHVCVFPVQFEPGYWSGGGCSTTTPFLKQTLPGGPDMACRTAVFARQRKSLEVSWINPDATHGPLANSTAIGFLRGSRVASCQADILPGQPVRCTLTNLLNFEEYNVSVEVCVAPVQAGSNEFVGGGCSVTPTISGTTLPGVFDAVHLEELSRQIPNSTQIVEDPSTQISIKVALSSLPTEQVGPVSYVTAYIESPSQTDGTWTRNRRYAGRLSFLSGSYNNKTWEPWEVMARNFQGDSPKKVEDFFFTVGQPSDTQTCDHCYNGPLKPDTIYRVGVRVYTNSGAGTTELSEFKTAPAPVNIALVVGIILAFLVILVVIALAVHFFMRQRGPDPKSPLPINFAEFNLNVKRMQSDAEATKEFLALANLTKKQNLEYELTEDLAATVPKLNRYGDMTPCKSVLQRVPAGRTVYVLLASIG</sequence>
<dbReference type="PANTHER" id="PTHR46957:SF3">
    <property type="entry name" value="CYTOKINE RECEPTOR"/>
    <property type="match status" value="1"/>
</dbReference>
<feature type="domain" description="Fibronectin type-III" evidence="2">
    <location>
        <begin position="574"/>
        <end position="681"/>
    </location>
</feature>
<evidence type="ECO:0000313" key="3">
    <source>
        <dbReference type="EMBL" id="VDK76668.1"/>
    </source>
</evidence>
<dbReference type="Gene3D" id="2.60.40.10">
    <property type="entry name" value="Immunoglobulins"/>
    <property type="match status" value="2"/>
</dbReference>
<dbReference type="EMBL" id="UYRU01042614">
    <property type="protein sequence ID" value="VDK76668.1"/>
    <property type="molecule type" value="Genomic_DNA"/>
</dbReference>
<dbReference type="InterPro" id="IPR050713">
    <property type="entry name" value="RTP_Phos/Ushers"/>
</dbReference>
<organism evidence="3 4">
    <name type="scientific">Dibothriocephalus latus</name>
    <name type="common">Fish tapeworm</name>
    <name type="synonym">Diphyllobothrium latum</name>
    <dbReference type="NCBI Taxonomy" id="60516"/>
    <lineage>
        <taxon>Eukaryota</taxon>
        <taxon>Metazoa</taxon>
        <taxon>Spiralia</taxon>
        <taxon>Lophotrochozoa</taxon>
        <taxon>Platyhelminthes</taxon>
        <taxon>Cestoda</taxon>
        <taxon>Eucestoda</taxon>
        <taxon>Diphyllobothriidea</taxon>
        <taxon>Diphyllobothriidae</taxon>
        <taxon>Dibothriocephalus</taxon>
    </lineage>
</organism>
<evidence type="ECO:0000313" key="4">
    <source>
        <dbReference type="Proteomes" id="UP000281553"/>
    </source>
</evidence>
<feature type="transmembrane region" description="Helical" evidence="1">
    <location>
        <begin position="1058"/>
        <end position="1082"/>
    </location>
</feature>
<dbReference type="SUPFAM" id="SSF49265">
    <property type="entry name" value="Fibronectin type III"/>
    <property type="match status" value="5"/>
</dbReference>
<proteinExistence type="predicted"/>
<dbReference type="InterPro" id="IPR036116">
    <property type="entry name" value="FN3_sf"/>
</dbReference>
<keyword evidence="1" id="KW-0472">Membrane</keyword>
<dbReference type="PROSITE" id="PS50853">
    <property type="entry name" value="FN3"/>
    <property type="match status" value="1"/>
</dbReference>
<accession>A0A3P6UCE8</accession>
<dbReference type="Proteomes" id="UP000281553">
    <property type="component" value="Unassembled WGS sequence"/>
</dbReference>
<evidence type="ECO:0000256" key="1">
    <source>
        <dbReference type="SAM" id="Phobius"/>
    </source>
</evidence>
<gene>
    <name evidence="3" type="ORF">DILT_LOCUS2781</name>
</gene>
<dbReference type="OrthoDB" id="6277752at2759"/>
<dbReference type="GO" id="GO:0016020">
    <property type="term" value="C:membrane"/>
    <property type="evidence" value="ECO:0007669"/>
    <property type="project" value="UniProtKB-SubCell"/>
</dbReference>
<dbReference type="PANTHER" id="PTHR46957">
    <property type="entry name" value="CYTOKINE RECEPTOR"/>
    <property type="match status" value="1"/>
</dbReference>
<reference evidence="3 4" key="1">
    <citation type="submission" date="2018-11" db="EMBL/GenBank/DDBJ databases">
        <authorList>
            <consortium name="Pathogen Informatics"/>
        </authorList>
    </citation>
    <scope>NUCLEOTIDE SEQUENCE [LARGE SCALE GENOMIC DNA]</scope>
</reference>
<dbReference type="InterPro" id="IPR003961">
    <property type="entry name" value="FN3_dom"/>
</dbReference>
<keyword evidence="1" id="KW-0812">Transmembrane</keyword>
<keyword evidence="4" id="KW-1185">Reference proteome</keyword>
<dbReference type="AlphaFoldDB" id="A0A3P6UCE8"/>
<protein>
    <recommendedName>
        <fullName evidence="2">Fibronectin type-III domain-containing protein</fullName>
    </recommendedName>
</protein>